<keyword evidence="1" id="KW-1133">Transmembrane helix</keyword>
<dbReference type="AlphaFoldDB" id="A0AAD8SCG0"/>
<keyword evidence="3" id="KW-1185">Reference proteome</keyword>
<dbReference type="EMBL" id="JAUUTY010000004">
    <property type="protein sequence ID" value="KAK1649058.1"/>
    <property type="molecule type" value="Genomic_DNA"/>
</dbReference>
<keyword evidence="1" id="KW-0472">Membrane</keyword>
<name>A0AAD8SCG0_LOLMU</name>
<protein>
    <submittedName>
        <fullName evidence="2">Uncharacterized protein</fullName>
    </submittedName>
</protein>
<evidence type="ECO:0000313" key="3">
    <source>
        <dbReference type="Proteomes" id="UP001231189"/>
    </source>
</evidence>
<accession>A0AAD8SCG0</accession>
<evidence type="ECO:0000313" key="2">
    <source>
        <dbReference type="EMBL" id="KAK1649058.1"/>
    </source>
</evidence>
<feature type="transmembrane region" description="Helical" evidence="1">
    <location>
        <begin position="39"/>
        <end position="59"/>
    </location>
</feature>
<dbReference type="Proteomes" id="UP001231189">
    <property type="component" value="Unassembled WGS sequence"/>
</dbReference>
<organism evidence="2 3">
    <name type="scientific">Lolium multiflorum</name>
    <name type="common">Italian ryegrass</name>
    <name type="synonym">Lolium perenne subsp. multiflorum</name>
    <dbReference type="NCBI Taxonomy" id="4521"/>
    <lineage>
        <taxon>Eukaryota</taxon>
        <taxon>Viridiplantae</taxon>
        <taxon>Streptophyta</taxon>
        <taxon>Embryophyta</taxon>
        <taxon>Tracheophyta</taxon>
        <taxon>Spermatophyta</taxon>
        <taxon>Magnoliopsida</taxon>
        <taxon>Liliopsida</taxon>
        <taxon>Poales</taxon>
        <taxon>Poaceae</taxon>
        <taxon>BOP clade</taxon>
        <taxon>Pooideae</taxon>
        <taxon>Poodae</taxon>
        <taxon>Poeae</taxon>
        <taxon>Poeae Chloroplast Group 2 (Poeae type)</taxon>
        <taxon>Loliodinae</taxon>
        <taxon>Loliinae</taxon>
        <taxon>Lolium</taxon>
    </lineage>
</organism>
<sequence length="145" mass="16494">MLVRRAPPLPLERDEKTPSCRVVASPLTMFLLEGEFDAAANPHIVVLVASAVLVLLLRFSLRRQRRRFRLLGRRFNCRRLLPLLLLQLLPPLSLLELQQPQPQPHSRSSSMRRCSCSSCAVRHRSSSSACRYNCSARRHSPISSL</sequence>
<keyword evidence="1" id="KW-0812">Transmembrane</keyword>
<proteinExistence type="predicted"/>
<evidence type="ECO:0000256" key="1">
    <source>
        <dbReference type="SAM" id="Phobius"/>
    </source>
</evidence>
<reference evidence="2" key="1">
    <citation type="submission" date="2023-07" db="EMBL/GenBank/DDBJ databases">
        <title>A chromosome-level genome assembly of Lolium multiflorum.</title>
        <authorList>
            <person name="Chen Y."/>
            <person name="Copetti D."/>
            <person name="Kolliker R."/>
            <person name="Studer B."/>
        </authorList>
    </citation>
    <scope>NUCLEOTIDE SEQUENCE</scope>
    <source>
        <strain evidence="2">02402/16</strain>
        <tissue evidence="2">Leaf</tissue>
    </source>
</reference>
<comment type="caution">
    <text evidence="2">The sequence shown here is derived from an EMBL/GenBank/DDBJ whole genome shotgun (WGS) entry which is preliminary data.</text>
</comment>
<gene>
    <name evidence="2" type="ORF">QYE76_066863</name>
</gene>